<gene>
    <name evidence="1" type="ORF">JYE49_08450</name>
</gene>
<proteinExistence type="predicted"/>
<dbReference type="Proteomes" id="UP000682782">
    <property type="component" value="Chromosome"/>
</dbReference>
<sequence length="280" mass="29722">MMDTIYSILGAILPLEAYQYSFMKNAFLAILLLTPLLGLLGTMAVNHQMAFFSDALGHSALTGIGLGIILGLRNDLVAMLVFGIIWAILICVIKQSGSASTDTVISVFSSTSVAAGLLILARGGKFAKYSSLLIGDVLAVTPSDLLWLLLALIGTLILWALLYNSLLLTSVDSFLARSRGIKTRLVECAFVVMVAVAVMLSIRWVGVMLINALLILPAAAGRNLARSSRQHAVWSVVLALFSGLLGLTLSYYLDTSAGASIVLVSALCYAVSLAVRGIRK</sequence>
<evidence type="ECO:0000313" key="1">
    <source>
        <dbReference type="EMBL" id="QUC65910.1"/>
    </source>
</evidence>
<dbReference type="EMBL" id="CP068393">
    <property type="protein sequence ID" value="QUC65910.1"/>
    <property type="molecule type" value="Genomic_DNA"/>
</dbReference>
<organism evidence="1 2">
    <name type="scientific">Aristaeella hokkaidonensis</name>
    <dbReference type="NCBI Taxonomy" id="3046382"/>
    <lineage>
        <taxon>Bacteria</taxon>
        <taxon>Bacillati</taxon>
        <taxon>Bacillota</taxon>
        <taxon>Clostridia</taxon>
        <taxon>Eubacteriales</taxon>
        <taxon>Aristaeellaceae</taxon>
        <taxon>Aristaeella</taxon>
    </lineage>
</organism>
<keyword evidence="2" id="KW-1185">Reference proteome</keyword>
<name>A0AC61N1I5_9FIRM</name>
<evidence type="ECO:0000313" key="2">
    <source>
        <dbReference type="Proteomes" id="UP000682782"/>
    </source>
</evidence>
<accession>A0AC61N1I5</accession>
<protein>
    <submittedName>
        <fullName evidence="1">Metal ABC transporter permease</fullName>
    </submittedName>
</protein>
<reference evidence="1" key="1">
    <citation type="submission" date="2021-01" db="EMBL/GenBank/DDBJ databases">
        <title>Complete genome sequence of Clostridiales bacterium R-7.</title>
        <authorList>
            <person name="Mahoney-Kurpe S.C."/>
            <person name="Palevich N."/>
            <person name="Koike S."/>
            <person name="Moon C.D."/>
            <person name="Attwood G.T."/>
        </authorList>
    </citation>
    <scope>NUCLEOTIDE SEQUENCE</scope>
    <source>
        <strain evidence="1">R-7</strain>
    </source>
</reference>